<protein>
    <submittedName>
        <fullName evidence="1">Uncharacterized protein</fullName>
    </submittedName>
</protein>
<dbReference type="EMBL" id="AHPD01000011">
    <property type="protein sequence ID" value="KEC65225.1"/>
    <property type="molecule type" value="Genomic_DNA"/>
</dbReference>
<sequence length="75" mass="8681">MFMDEWRKRSDLLALQDRLLWERVCRTIPLRNKLHSSFAKDTANITEDSANIDNKKAHNTNLPIVLGEQTEISNG</sequence>
<name>A0ABR4SNU2_BARQI</name>
<comment type="caution">
    <text evidence="1">The sequence shown here is derived from an EMBL/GenBank/DDBJ whole genome shotgun (WGS) entry which is preliminary data.</text>
</comment>
<dbReference type="Proteomes" id="UP000027143">
    <property type="component" value="Unassembled WGS sequence"/>
</dbReference>
<keyword evidence="2" id="KW-1185">Reference proteome</keyword>
<reference evidence="1 2" key="1">
    <citation type="submission" date="2012-04" db="EMBL/GenBank/DDBJ databases">
        <title>The Genome Sequence of Bartonella quintana JK 68.</title>
        <authorList>
            <consortium name="The Broad Institute Genome Sequencing Platform"/>
            <consortium name="The Broad Institute Genome Sequencing Center for Infectious Disease"/>
            <person name="Feldgarden M."/>
            <person name="Kirby J."/>
            <person name="Kosoy M."/>
            <person name="Birtles R."/>
            <person name="Probert W.S."/>
            <person name="Chiaraviglio L."/>
            <person name="Walker B."/>
            <person name="Young S.K."/>
            <person name="Zeng Q."/>
            <person name="Gargeya S."/>
            <person name="Fitzgerald M."/>
            <person name="Haas B."/>
            <person name="Abouelleil A."/>
            <person name="Alvarado L."/>
            <person name="Arachchi H.M."/>
            <person name="Berlin A.M."/>
            <person name="Chapman S.B."/>
            <person name="Goldberg J."/>
            <person name="Griggs A."/>
            <person name="Gujja S."/>
            <person name="Hansen M."/>
            <person name="Howarth C."/>
            <person name="Imamovic A."/>
            <person name="Larimer J."/>
            <person name="McCowen C."/>
            <person name="Montmayeur A."/>
            <person name="Murphy C."/>
            <person name="Neiman D."/>
            <person name="Pearson M."/>
            <person name="Priest M."/>
            <person name="Roberts A."/>
            <person name="Saif S."/>
            <person name="Shea T."/>
            <person name="Sisk P."/>
            <person name="Sykes S."/>
            <person name="Wortman J."/>
            <person name="Nusbaum C."/>
            <person name="Birren B."/>
        </authorList>
    </citation>
    <scope>NUCLEOTIDE SEQUENCE [LARGE SCALE GENOMIC DNA]</scope>
    <source>
        <strain evidence="1 2">JK 68</strain>
    </source>
</reference>
<organism evidence="1 2">
    <name type="scientific">Bartonella quintana JK 68</name>
    <dbReference type="NCBI Taxonomy" id="1134503"/>
    <lineage>
        <taxon>Bacteria</taxon>
        <taxon>Pseudomonadati</taxon>
        <taxon>Pseudomonadota</taxon>
        <taxon>Alphaproteobacteria</taxon>
        <taxon>Hyphomicrobiales</taxon>
        <taxon>Bartonellaceae</taxon>
        <taxon>Bartonella</taxon>
    </lineage>
</organism>
<evidence type="ECO:0000313" key="2">
    <source>
        <dbReference type="Proteomes" id="UP000027143"/>
    </source>
</evidence>
<gene>
    <name evidence="1" type="ORF">O7U_00875</name>
</gene>
<accession>A0ABR4SNU2</accession>
<evidence type="ECO:0000313" key="1">
    <source>
        <dbReference type="EMBL" id="KEC65225.1"/>
    </source>
</evidence>
<proteinExistence type="predicted"/>